<evidence type="ECO:0000256" key="1">
    <source>
        <dbReference type="ARBA" id="ARBA00004370"/>
    </source>
</evidence>
<evidence type="ECO:0000256" key="6">
    <source>
        <dbReference type="ARBA" id="ARBA00022989"/>
    </source>
</evidence>
<proteinExistence type="inferred from homology"/>
<evidence type="ECO:0000256" key="9">
    <source>
        <dbReference type="HAMAP-Rule" id="MF_00422"/>
    </source>
</evidence>
<comment type="subunit">
    <text evidence="9">Component of the Sec protein translocase complex. Heterotrimer consisting of SecY, SecE and SecG subunits. The heterotrimers can form oligomers, although 1 heterotrimer is thought to be able to translocate proteins. Interacts with the ribosome. Interacts with SecDF, and other proteins may be involved. Interacts with SecA.</text>
</comment>
<keyword evidence="11" id="KW-1185">Reference proteome</keyword>
<dbReference type="InterPro" id="IPR005807">
    <property type="entry name" value="SecE_bac"/>
</dbReference>
<comment type="caution">
    <text evidence="9">Lacks conserved residue(s) required for the propagation of feature annotation.</text>
</comment>
<keyword evidence="7 9" id="KW-0811">Translocation</keyword>
<name>A0ABN8AR80_9PROT</name>
<keyword evidence="5 9" id="KW-0653">Protein transport</keyword>
<dbReference type="Pfam" id="PF00584">
    <property type="entry name" value="SecE"/>
    <property type="match status" value="1"/>
</dbReference>
<dbReference type="EMBL" id="OU912926">
    <property type="protein sequence ID" value="CAG9934162.1"/>
    <property type="molecule type" value="Genomic_DNA"/>
</dbReference>
<dbReference type="Proteomes" id="UP000839052">
    <property type="component" value="Chromosome"/>
</dbReference>
<evidence type="ECO:0000256" key="5">
    <source>
        <dbReference type="ARBA" id="ARBA00022927"/>
    </source>
</evidence>
<evidence type="ECO:0000313" key="11">
    <source>
        <dbReference type="Proteomes" id="UP000839052"/>
    </source>
</evidence>
<dbReference type="HAMAP" id="MF_00422">
    <property type="entry name" value="SecE"/>
    <property type="match status" value="1"/>
</dbReference>
<evidence type="ECO:0000256" key="8">
    <source>
        <dbReference type="ARBA" id="ARBA00023136"/>
    </source>
</evidence>
<comment type="similarity">
    <text evidence="9">Belongs to the SecE/SEC61-gamma family.</text>
</comment>
<dbReference type="NCBIfam" id="TIGR00964">
    <property type="entry name" value="secE_bact"/>
    <property type="match status" value="1"/>
</dbReference>
<feature type="transmembrane region" description="Helical" evidence="9">
    <location>
        <begin position="32"/>
        <end position="50"/>
    </location>
</feature>
<evidence type="ECO:0000313" key="10">
    <source>
        <dbReference type="EMBL" id="CAG9934162.1"/>
    </source>
</evidence>
<evidence type="ECO:0000256" key="3">
    <source>
        <dbReference type="ARBA" id="ARBA00022475"/>
    </source>
</evidence>
<evidence type="ECO:0000256" key="2">
    <source>
        <dbReference type="ARBA" id="ARBA00022448"/>
    </source>
</evidence>
<dbReference type="PRINTS" id="PR01650">
    <property type="entry name" value="SECETRNLCASE"/>
</dbReference>
<organism evidence="10 11">
    <name type="scientific">Candidatus Nitrotoga arctica</name>
    <dbReference type="NCBI Taxonomy" id="453162"/>
    <lineage>
        <taxon>Bacteria</taxon>
        <taxon>Pseudomonadati</taxon>
        <taxon>Pseudomonadota</taxon>
        <taxon>Betaproteobacteria</taxon>
        <taxon>Nitrosomonadales</taxon>
        <taxon>Gallionellaceae</taxon>
        <taxon>Candidatus Nitrotoga</taxon>
    </lineage>
</organism>
<comment type="subcellular location">
    <subcellularLocation>
        <location evidence="1">Membrane</location>
    </subcellularLocation>
</comment>
<accession>A0ABN8AR80</accession>
<dbReference type="PANTHER" id="PTHR33910:SF1">
    <property type="entry name" value="PROTEIN TRANSLOCASE SUBUNIT SECE"/>
    <property type="match status" value="1"/>
</dbReference>
<dbReference type="NCBIfam" id="NF004371">
    <property type="entry name" value="PRK05740.1-1"/>
    <property type="match status" value="1"/>
</dbReference>
<evidence type="ECO:0000256" key="7">
    <source>
        <dbReference type="ARBA" id="ARBA00023010"/>
    </source>
</evidence>
<dbReference type="InterPro" id="IPR001901">
    <property type="entry name" value="Translocase_SecE/Sec61-g"/>
</dbReference>
<dbReference type="InterPro" id="IPR038379">
    <property type="entry name" value="SecE_sf"/>
</dbReference>
<reference evidence="10 11" key="1">
    <citation type="submission" date="2021-10" db="EMBL/GenBank/DDBJ databases">
        <authorList>
            <person name="Koch H."/>
        </authorList>
    </citation>
    <scope>NUCLEOTIDE SEQUENCE [LARGE SCALE GENOMIC DNA]</scope>
    <source>
        <strain evidence="10">6680</strain>
    </source>
</reference>
<keyword evidence="4 9" id="KW-0812">Transmembrane</keyword>
<dbReference type="PROSITE" id="PS01067">
    <property type="entry name" value="SECE_SEC61G"/>
    <property type="match status" value="1"/>
</dbReference>
<gene>
    <name evidence="9" type="primary">secE</name>
    <name evidence="10" type="ORF">NTG6680_2913</name>
</gene>
<comment type="function">
    <text evidence="9">Essential subunit of the Sec protein translocation channel SecYEG. Clamps together the 2 halves of SecY. May contact the channel plug during translocation.</text>
</comment>
<keyword evidence="2 9" id="KW-0813">Transport</keyword>
<evidence type="ECO:0000256" key="4">
    <source>
        <dbReference type="ARBA" id="ARBA00022692"/>
    </source>
</evidence>
<keyword evidence="8 9" id="KW-0472">Membrane</keyword>
<feature type="transmembrane region" description="Helical" evidence="9">
    <location>
        <begin position="7"/>
        <end position="26"/>
    </location>
</feature>
<keyword evidence="3 9" id="KW-1003">Cell membrane</keyword>
<feature type="transmembrane region" description="Helical" evidence="9">
    <location>
        <begin position="86"/>
        <end position="109"/>
    </location>
</feature>
<protein>
    <recommendedName>
        <fullName evidence="9">Protein translocase subunit SecE</fullName>
    </recommendedName>
</protein>
<dbReference type="PANTHER" id="PTHR33910">
    <property type="entry name" value="PROTEIN TRANSLOCASE SUBUNIT SECE"/>
    <property type="match status" value="1"/>
</dbReference>
<dbReference type="Gene3D" id="1.20.5.1030">
    <property type="entry name" value="Preprotein translocase secy subunit"/>
    <property type="match status" value="1"/>
</dbReference>
<sequence length="116" mass="12618">MRMADKIKLVVAFMFVAAGIAAFYALHESAAVVKLAAILFGFLLAAAVVWTTEPGKRLFAFGTESVAEAKRVVWPSRKETVQTTGVVLLFAVVMALFLWAVDTSLLLVVNKLMGRE</sequence>
<keyword evidence="6 9" id="KW-1133">Transmembrane helix</keyword>